<dbReference type="PANTHER" id="PTHR43677">
    <property type="entry name" value="SHORT-CHAIN DEHYDROGENASE/REDUCTASE"/>
    <property type="match status" value="1"/>
</dbReference>
<dbReference type="Proteomes" id="UP000219522">
    <property type="component" value="Unassembled WGS sequence"/>
</dbReference>
<accession>A0A7Z7N836</accession>
<name>A0A7Z7N836_9BURK</name>
<dbReference type="Pfam" id="PF08240">
    <property type="entry name" value="ADH_N"/>
    <property type="match status" value="1"/>
</dbReference>
<dbReference type="SMART" id="SM00829">
    <property type="entry name" value="PKS_ER"/>
    <property type="match status" value="1"/>
</dbReference>
<comment type="caution">
    <text evidence="2">The sequence shown here is derived from an EMBL/GenBank/DDBJ whole genome shotgun (WGS) entry which is preliminary data.</text>
</comment>
<dbReference type="SUPFAM" id="SSF51735">
    <property type="entry name" value="NAD(P)-binding Rossmann-fold domains"/>
    <property type="match status" value="1"/>
</dbReference>
<dbReference type="RefSeq" id="WP_062640944.1">
    <property type="nucleotide sequence ID" value="NZ_FCOG02000094.1"/>
</dbReference>
<dbReference type="EMBL" id="OCSU01000004">
    <property type="protein sequence ID" value="SOE91432.1"/>
    <property type="molecule type" value="Genomic_DNA"/>
</dbReference>
<dbReference type="PROSITE" id="PS01162">
    <property type="entry name" value="QOR_ZETA_CRYSTAL"/>
    <property type="match status" value="1"/>
</dbReference>
<dbReference type="SUPFAM" id="SSF50129">
    <property type="entry name" value="GroES-like"/>
    <property type="match status" value="1"/>
</dbReference>
<dbReference type="InterPro" id="IPR013149">
    <property type="entry name" value="ADH-like_C"/>
</dbReference>
<dbReference type="InterPro" id="IPR013154">
    <property type="entry name" value="ADH-like_N"/>
</dbReference>
<evidence type="ECO:0000259" key="1">
    <source>
        <dbReference type="SMART" id="SM00829"/>
    </source>
</evidence>
<dbReference type="GO" id="GO:0016491">
    <property type="term" value="F:oxidoreductase activity"/>
    <property type="evidence" value="ECO:0007669"/>
    <property type="project" value="InterPro"/>
</dbReference>
<dbReference type="InterPro" id="IPR011032">
    <property type="entry name" value="GroES-like_sf"/>
</dbReference>
<dbReference type="Gene3D" id="3.90.180.10">
    <property type="entry name" value="Medium-chain alcohol dehydrogenases, catalytic domain"/>
    <property type="match status" value="1"/>
</dbReference>
<dbReference type="InterPro" id="IPR002364">
    <property type="entry name" value="Quin_OxRdtase/zeta-crystal_CS"/>
</dbReference>
<dbReference type="Gene3D" id="3.40.50.720">
    <property type="entry name" value="NAD(P)-binding Rossmann-like Domain"/>
    <property type="match status" value="1"/>
</dbReference>
<organism evidence="2 3">
    <name type="scientific">Caballeronia arationis</name>
    <dbReference type="NCBI Taxonomy" id="1777142"/>
    <lineage>
        <taxon>Bacteria</taxon>
        <taxon>Pseudomonadati</taxon>
        <taxon>Pseudomonadota</taxon>
        <taxon>Betaproteobacteria</taxon>
        <taxon>Burkholderiales</taxon>
        <taxon>Burkholderiaceae</taxon>
        <taxon>Caballeronia</taxon>
    </lineage>
</organism>
<dbReference type="GO" id="GO:0008270">
    <property type="term" value="F:zinc ion binding"/>
    <property type="evidence" value="ECO:0007669"/>
    <property type="project" value="InterPro"/>
</dbReference>
<evidence type="ECO:0000313" key="2">
    <source>
        <dbReference type="EMBL" id="SOE91432.1"/>
    </source>
</evidence>
<protein>
    <submittedName>
        <fullName evidence="2">NADPH2:quinone reductase</fullName>
    </submittedName>
</protein>
<dbReference type="CDD" id="cd08241">
    <property type="entry name" value="QOR1"/>
    <property type="match status" value="1"/>
</dbReference>
<dbReference type="InterPro" id="IPR020843">
    <property type="entry name" value="ER"/>
</dbReference>
<proteinExistence type="predicted"/>
<reference evidence="2 3" key="1">
    <citation type="submission" date="2017-09" db="EMBL/GenBank/DDBJ databases">
        <authorList>
            <person name="Varghese N."/>
            <person name="Submissions S."/>
        </authorList>
    </citation>
    <scope>NUCLEOTIDE SEQUENCE [LARGE SCALE GENOMIC DNA]</scope>
    <source>
        <strain evidence="2 3">OK806</strain>
    </source>
</reference>
<evidence type="ECO:0000313" key="3">
    <source>
        <dbReference type="Proteomes" id="UP000219522"/>
    </source>
</evidence>
<dbReference type="AlphaFoldDB" id="A0A7Z7N836"/>
<dbReference type="OrthoDB" id="4190732at2"/>
<feature type="domain" description="Enoyl reductase (ER)" evidence="1">
    <location>
        <begin position="10"/>
        <end position="326"/>
    </location>
</feature>
<dbReference type="InterPro" id="IPR051397">
    <property type="entry name" value="Zn-ADH-like_protein"/>
</dbReference>
<dbReference type="InterPro" id="IPR036291">
    <property type="entry name" value="NAD(P)-bd_dom_sf"/>
</dbReference>
<keyword evidence="3" id="KW-1185">Reference proteome</keyword>
<dbReference type="PANTHER" id="PTHR43677:SF4">
    <property type="entry name" value="QUINONE OXIDOREDUCTASE-LIKE PROTEIN 2"/>
    <property type="match status" value="1"/>
</dbReference>
<dbReference type="Pfam" id="PF00107">
    <property type="entry name" value="ADH_zinc_N"/>
    <property type="match status" value="1"/>
</dbReference>
<gene>
    <name evidence="2" type="ORF">SAMN05446927_8356</name>
</gene>
<sequence length="329" mass="34854">MKALVVRKFGEPEDVDFGEIADPVLGDDSVLINVHSAAINYPDLLVIRGHYQNLPPLPFAPGKDAAGVVLAVGPAVRQIKPGDRVVAQMEYGAYASRVAVPEANCESLPEGMSFDDAVAIGLPFQTAYFALCERGRFVAGETVLVTGASGGVGAAALQLVRALGGKAIAAVNRPEQAAQALADGASHVVDLSMPDIRESLRRQVLEATGGHGADIVLDALGGDVFGAGLRALAWRGRGVVIGFASGEIPQIKANYLLVKNIEVSGLQWSDYRDRMPQKVKEVQRKLNELHVAGQIRARVALKVPLESGVQALMAVERRAVAGRAILRFE</sequence>